<dbReference type="InParanoid" id="A0A1Y2DFP7"/>
<dbReference type="AlphaFoldDB" id="A0A1Y2DFP7"/>
<feature type="region of interest" description="Disordered" evidence="7">
    <location>
        <begin position="288"/>
        <end position="309"/>
    </location>
</feature>
<dbReference type="Pfam" id="PF09810">
    <property type="entry name" value="Exo5"/>
    <property type="match status" value="1"/>
</dbReference>
<dbReference type="GeneID" id="63775049"/>
<protein>
    <submittedName>
        <fullName evidence="8">Exonuclease V a 5' deoxyribonuclease-domain-containing protein</fullName>
    </submittedName>
</protein>
<accession>A0A1Y2DFP7</accession>
<keyword evidence="9" id="KW-1185">Reference proteome</keyword>
<keyword evidence="6 8" id="KW-0269">Exonuclease</keyword>
<dbReference type="GO" id="GO:0045145">
    <property type="term" value="F:single-stranded DNA 5'-3' DNA exonuclease activity"/>
    <property type="evidence" value="ECO:0007669"/>
    <property type="project" value="InterPro"/>
</dbReference>
<evidence type="ECO:0000256" key="3">
    <source>
        <dbReference type="ARBA" id="ARBA00011245"/>
    </source>
</evidence>
<evidence type="ECO:0000256" key="6">
    <source>
        <dbReference type="ARBA" id="ARBA00022839"/>
    </source>
</evidence>
<evidence type="ECO:0000313" key="9">
    <source>
        <dbReference type="Proteomes" id="UP000193689"/>
    </source>
</evidence>
<keyword evidence="6 8" id="KW-0378">Hydrolase</keyword>
<dbReference type="OrthoDB" id="354769at2759"/>
<feature type="region of interest" description="Disordered" evidence="7">
    <location>
        <begin position="126"/>
        <end position="164"/>
    </location>
</feature>
<comment type="subunit">
    <text evidence="3">Monomer.</text>
</comment>
<dbReference type="GO" id="GO:0036297">
    <property type="term" value="P:interstrand cross-link repair"/>
    <property type="evidence" value="ECO:0007669"/>
    <property type="project" value="TreeGrafter"/>
</dbReference>
<keyword evidence="4" id="KW-0408">Iron</keyword>
<dbReference type="GO" id="GO:0051539">
    <property type="term" value="F:4 iron, 4 sulfur cluster binding"/>
    <property type="evidence" value="ECO:0007669"/>
    <property type="project" value="UniProtKB-KW"/>
</dbReference>
<feature type="region of interest" description="Disordered" evidence="7">
    <location>
        <begin position="392"/>
        <end position="419"/>
    </location>
</feature>
<keyword evidence="4" id="KW-0411">Iron-sulfur</keyword>
<dbReference type="GO" id="GO:0005739">
    <property type="term" value="C:mitochondrion"/>
    <property type="evidence" value="ECO:0007669"/>
    <property type="project" value="TreeGrafter"/>
</dbReference>
<dbReference type="GO" id="GO:0005634">
    <property type="term" value="C:nucleus"/>
    <property type="evidence" value="ECO:0007669"/>
    <property type="project" value="TreeGrafter"/>
</dbReference>
<comment type="similarity">
    <text evidence="2">Belongs to the EXO5 family.</text>
</comment>
<evidence type="ECO:0000256" key="4">
    <source>
        <dbReference type="ARBA" id="ARBA00022485"/>
    </source>
</evidence>
<keyword evidence="4" id="KW-0479">Metal-binding</keyword>
<dbReference type="STRING" id="1141098.A0A1Y2DFP7"/>
<comment type="cofactor">
    <cofactor evidence="1">
        <name>[4Fe-4S] cluster</name>
        <dbReference type="ChEBI" id="CHEBI:49883"/>
    </cofactor>
</comment>
<evidence type="ECO:0000256" key="5">
    <source>
        <dbReference type="ARBA" id="ARBA00022722"/>
    </source>
</evidence>
<dbReference type="PANTHER" id="PTHR14464">
    <property type="entry name" value="EXONUCLEASE V"/>
    <property type="match status" value="1"/>
</dbReference>
<dbReference type="Proteomes" id="UP000193689">
    <property type="component" value="Unassembled WGS sequence"/>
</dbReference>
<keyword evidence="5" id="KW-0540">Nuclease</keyword>
<name>A0A1Y2DFP7_9PEZI</name>
<keyword evidence="4" id="KW-0004">4Fe-4S</keyword>
<organism evidence="8 9">
    <name type="scientific">Pseudomassariella vexata</name>
    <dbReference type="NCBI Taxonomy" id="1141098"/>
    <lineage>
        <taxon>Eukaryota</taxon>
        <taxon>Fungi</taxon>
        <taxon>Dikarya</taxon>
        <taxon>Ascomycota</taxon>
        <taxon>Pezizomycotina</taxon>
        <taxon>Sordariomycetes</taxon>
        <taxon>Xylariomycetidae</taxon>
        <taxon>Amphisphaeriales</taxon>
        <taxon>Pseudomassariaceae</taxon>
        <taxon>Pseudomassariella</taxon>
    </lineage>
</organism>
<evidence type="ECO:0000256" key="2">
    <source>
        <dbReference type="ARBA" id="ARBA00009797"/>
    </source>
</evidence>
<sequence>MADNRPESDYGSDFDAEEEDILDQLLQSLTTGIALQSAISGSNSTLQPDLLAASSLPFIENTPGRGYGSTLGPQAVRLSNLEPYGFARTSLYGRGRPSMYAIEDAIWPTSSSQRSISYPDLSHVVSQMGPGDAPAAEGTTSEQKPSDLPALCSQPDPAEDTRSPIERFRAFPKKPLTVTDLYSGAWCELQYWYTLTRLPFGRKTRTAAMRGGTKVHQTLEDQVHTTVQISIATKEEAFALRLWNVIQGLRTLRDTGLTRELEVWGVIEGQVINGIIDEVSHTSPNAGLEQELHQSQSSQGTSPKHPSIATYFDPHRRRAYLTDVKTRGSNSLPSGAALRPSKIQLSLYHRLLSDLAAGKLDFSAITSRYGLRDEMRFSDTFMAQIGSLHDEVFHNESDGDSPNSSTGYPGPSPTREPQASTSLDLIRYRSIQQILPLLRSELRDTFPQGAASLGKLIAIQYRHRDDGHIIGHQVFPADSEALDKYLKQSLAWWLGQRKAEGVPIEEAYKCRMCEFAETCEWRKSREDEFLRRKPRTQISRASSGL</sequence>
<evidence type="ECO:0000256" key="7">
    <source>
        <dbReference type="SAM" id="MobiDB-lite"/>
    </source>
</evidence>
<dbReference type="PANTHER" id="PTHR14464:SF4">
    <property type="entry name" value="EXONUCLEASE V"/>
    <property type="match status" value="1"/>
</dbReference>
<evidence type="ECO:0000256" key="1">
    <source>
        <dbReference type="ARBA" id="ARBA00001966"/>
    </source>
</evidence>
<gene>
    <name evidence="8" type="ORF">BCR38DRAFT_413502</name>
</gene>
<dbReference type="RefSeq" id="XP_040711126.1">
    <property type="nucleotide sequence ID" value="XM_040858837.1"/>
</dbReference>
<comment type="caution">
    <text evidence="8">The sequence shown here is derived from an EMBL/GenBank/DDBJ whole genome shotgun (WGS) entry which is preliminary data.</text>
</comment>
<dbReference type="InterPro" id="IPR019190">
    <property type="entry name" value="EXOV"/>
</dbReference>
<dbReference type="EMBL" id="MCFJ01000017">
    <property type="protein sequence ID" value="ORY58091.1"/>
    <property type="molecule type" value="Genomic_DNA"/>
</dbReference>
<reference evidence="8 9" key="1">
    <citation type="submission" date="2016-07" db="EMBL/GenBank/DDBJ databases">
        <title>Pervasive Adenine N6-methylation of Active Genes in Fungi.</title>
        <authorList>
            <consortium name="DOE Joint Genome Institute"/>
            <person name="Mondo S.J."/>
            <person name="Dannebaum R.O."/>
            <person name="Kuo R.C."/>
            <person name="Labutti K."/>
            <person name="Haridas S."/>
            <person name="Kuo A."/>
            <person name="Salamov A."/>
            <person name="Ahrendt S.R."/>
            <person name="Lipzen A."/>
            <person name="Sullivan W."/>
            <person name="Andreopoulos W.B."/>
            <person name="Clum A."/>
            <person name="Lindquist E."/>
            <person name="Daum C."/>
            <person name="Ramamoorthy G.K."/>
            <person name="Gryganskyi A."/>
            <person name="Culley D."/>
            <person name="Magnuson J.K."/>
            <person name="James T.Y."/>
            <person name="O'Malley M.A."/>
            <person name="Stajich J.E."/>
            <person name="Spatafora J.W."/>
            <person name="Visel A."/>
            <person name="Grigoriev I.V."/>
        </authorList>
    </citation>
    <scope>NUCLEOTIDE SEQUENCE [LARGE SCALE GENOMIC DNA]</scope>
    <source>
        <strain evidence="8 9">CBS 129021</strain>
    </source>
</reference>
<proteinExistence type="inferred from homology"/>
<evidence type="ECO:0000313" key="8">
    <source>
        <dbReference type="EMBL" id="ORY58091.1"/>
    </source>
</evidence>